<keyword evidence="2" id="KW-1185">Reference proteome</keyword>
<evidence type="ECO:0000313" key="1">
    <source>
        <dbReference type="EMBL" id="PZF73741.1"/>
    </source>
</evidence>
<evidence type="ECO:0000313" key="2">
    <source>
        <dbReference type="Proteomes" id="UP000248745"/>
    </source>
</evidence>
<organism evidence="1 2">
    <name type="scientific">Taibaiella soli</name>
    <dbReference type="NCBI Taxonomy" id="1649169"/>
    <lineage>
        <taxon>Bacteria</taxon>
        <taxon>Pseudomonadati</taxon>
        <taxon>Bacteroidota</taxon>
        <taxon>Chitinophagia</taxon>
        <taxon>Chitinophagales</taxon>
        <taxon>Chitinophagaceae</taxon>
        <taxon>Taibaiella</taxon>
    </lineage>
</organism>
<name>A0A2W2AEN0_9BACT</name>
<dbReference type="AlphaFoldDB" id="A0A2W2AEN0"/>
<dbReference type="EMBL" id="QKTW01000010">
    <property type="protein sequence ID" value="PZF73741.1"/>
    <property type="molecule type" value="Genomic_DNA"/>
</dbReference>
<accession>A0A2W2AEN0</accession>
<protein>
    <submittedName>
        <fullName evidence="1">Uncharacterized protein</fullName>
    </submittedName>
</protein>
<comment type="caution">
    <text evidence="1">The sequence shown here is derived from an EMBL/GenBank/DDBJ whole genome shotgun (WGS) entry which is preliminary data.</text>
</comment>
<reference evidence="1 2" key="1">
    <citation type="submission" date="2018-06" db="EMBL/GenBank/DDBJ databases">
        <title>Mucibacter soli gen. nov., sp. nov., a new member of the family Chitinophagaceae producing mucin.</title>
        <authorList>
            <person name="Kim M.-K."/>
            <person name="Park S."/>
            <person name="Kim T.-S."/>
            <person name="Joung Y."/>
            <person name="Han J.-H."/>
            <person name="Kim S.B."/>
        </authorList>
    </citation>
    <scope>NUCLEOTIDE SEQUENCE [LARGE SCALE GENOMIC DNA]</scope>
    <source>
        <strain evidence="1 2">R1-15</strain>
    </source>
</reference>
<sequence length="264" mass="29280">MTLAMTASQTNAAKSDFANRYYVSGTGDTNFSSQFSVLWDDFYFAVQQIIFALGCDEKDVVLQFFHRYDASAQSWFLTMGGGVMNGTPVTKVGNDNVYNITPGDVRYDLSNDGVNPSSFDGTYADDYFDNFYYRPLDTTYLPLSADTSHTTYVTSVTFDWLKEIYQLYLDNLPTTPATINLVFASISYDCPQPGNPYSNVEWPHSICMFINIDGDDALDNSPAPIGAMFKMRAADCGTNQPPMILQYIMPTALTATQGEKPVVG</sequence>
<dbReference type="Proteomes" id="UP000248745">
    <property type="component" value="Unassembled WGS sequence"/>
</dbReference>
<gene>
    <name evidence="1" type="ORF">DN068_07020</name>
</gene>
<proteinExistence type="predicted"/>